<dbReference type="Proteomes" id="UP000216147">
    <property type="component" value="Unassembled WGS sequence"/>
</dbReference>
<dbReference type="InterPro" id="IPR036942">
    <property type="entry name" value="Beta-barrel_TonB_sf"/>
</dbReference>
<dbReference type="InterPro" id="IPR000531">
    <property type="entry name" value="Beta-barrel_TonB"/>
</dbReference>
<comment type="similarity">
    <text evidence="4">Belongs to the TonB-dependent receptor family.</text>
</comment>
<feature type="domain" description="TonB-dependent receptor-like beta-barrel" evidence="6">
    <location>
        <begin position="472"/>
        <end position="1052"/>
    </location>
</feature>
<dbReference type="EMBL" id="NCEQ01000011">
    <property type="protein sequence ID" value="OYX55853.1"/>
    <property type="molecule type" value="Genomic_DNA"/>
</dbReference>
<evidence type="ECO:0000259" key="6">
    <source>
        <dbReference type="Pfam" id="PF00593"/>
    </source>
</evidence>
<comment type="caution">
    <text evidence="8">The sequence shown here is derived from an EMBL/GenBank/DDBJ whole genome shotgun (WGS) entry which is preliminary data.</text>
</comment>
<keyword evidence="2 4" id="KW-0472">Membrane</keyword>
<keyword evidence="5" id="KW-0732">Signal</keyword>
<feature type="chain" id="PRO_5013192137" description="TonB-dependent receptor" evidence="5">
    <location>
        <begin position="27"/>
        <end position="1086"/>
    </location>
</feature>
<proteinExistence type="inferred from homology"/>
<dbReference type="Gene3D" id="2.40.170.20">
    <property type="entry name" value="TonB-dependent receptor, beta-barrel domain"/>
    <property type="match status" value="1"/>
</dbReference>
<feature type="domain" description="TonB-dependent receptor plug" evidence="7">
    <location>
        <begin position="56"/>
        <end position="169"/>
    </location>
</feature>
<reference evidence="8 9" key="1">
    <citation type="submission" date="2017-03" db="EMBL/GenBank/DDBJ databases">
        <title>Lifting the veil on microbial sulfur biogeochemistry in mining wastewaters.</title>
        <authorList>
            <person name="Kantor R.S."/>
            <person name="Colenbrander Nelson T."/>
            <person name="Marshall S."/>
            <person name="Bennett D."/>
            <person name="Apte S."/>
            <person name="Camacho D."/>
            <person name="Thomas B.C."/>
            <person name="Warren L.A."/>
            <person name="Banfield J.F."/>
        </authorList>
    </citation>
    <scope>NUCLEOTIDE SEQUENCE [LARGE SCALE GENOMIC DNA]</scope>
    <source>
        <strain evidence="8">32-68-21</strain>
    </source>
</reference>
<dbReference type="InterPro" id="IPR012910">
    <property type="entry name" value="Plug_dom"/>
</dbReference>
<evidence type="ECO:0000256" key="2">
    <source>
        <dbReference type="ARBA" id="ARBA00023136"/>
    </source>
</evidence>
<comment type="subcellular location">
    <subcellularLocation>
        <location evidence="1 4">Cell outer membrane</location>
    </subcellularLocation>
</comment>
<keyword evidence="4" id="KW-0798">TonB box</keyword>
<evidence type="ECO:0000256" key="5">
    <source>
        <dbReference type="SAM" id="SignalP"/>
    </source>
</evidence>
<keyword evidence="3" id="KW-0998">Cell outer membrane</keyword>
<organism evidence="8 9">
    <name type="scientific">Brevundimonas subvibrioides</name>
    <dbReference type="NCBI Taxonomy" id="74313"/>
    <lineage>
        <taxon>Bacteria</taxon>
        <taxon>Pseudomonadati</taxon>
        <taxon>Pseudomonadota</taxon>
        <taxon>Alphaproteobacteria</taxon>
        <taxon>Caulobacterales</taxon>
        <taxon>Caulobacteraceae</taxon>
        <taxon>Brevundimonas</taxon>
    </lineage>
</organism>
<dbReference type="PANTHER" id="PTHR47234:SF2">
    <property type="entry name" value="TONB-DEPENDENT RECEPTOR"/>
    <property type="match status" value="1"/>
</dbReference>
<dbReference type="Pfam" id="PF00593">
    <property type="entry name" value="TonB_dep_Rec_b-barrel"/>
    <property type="match status" value="1"/>
</dbReference>
<evidence type="ECO:0000259" key="7">
    <source>
        <dbReference type="Pfam" id="PF07715"/>
    </source>
</evidence>
<dbReference type="SUPFAM" id="SSF56935">
    <property type="entry name" value="Porins"/>
    <property type="match status" value="1"/>
</dbReference>
<protein>
    <recommendedName>
        <fullName evidence="10">TonB-dependent receptor</fullName>
    </recommendedName>
</protein>
<evidence type="ECO:0008006" key="10">
    <source>
        <dbReference type="Google" id="ProtNLM"/>
    </source>
</evidence>
<dbReference type="InterPro" id="IPR037066">
    <property type="entry name" value="Plug_dom_sf"/>
</dbReference>
<gene>
    <name evidence="8" type="ORF">B7Y86_11780</name>
</gene>
<evidence type="ECO:0000256" key="3">
    <source>
        <dbReference type="ARBA" id="ARBA00023237"/>
    </source>
</evidence>
<evidence type="ECO:0000313" key="9">
    <source>
        <dbReference type="Proteomes" id="UP000216147"/>
    </source>
</evidence>
<accession>A0A258HHP0</accession>
<dbReference type="GO" id="GO:0009279">
    <property type="term" value="C:cell outer membrane"/>
    <property type="evidence" value="ECO:0007669"/>
    <property type="project" value="UniProtKB-SubCell"/>
</dbReference>
<evidence type="ECO:0000313" key="8">
    <source>
        <dbReference type="EMBL" id="OYX55853.1"/>
    </source>
</evidence>
<dbReference type="Gene3D" id="2.170.130.10">
    <property type="entry name" value="TonB-dependent receptor, plug domain"/>
    <property type="match status" value="1"/>
</dbReference>
<evidence type="ECO:0000256" key="1">
    <source>
        <dbReference type="ARBA" id="ARBA00004442"/>
    </source>
</evidence>
<dbReference type="PANTHER" id="PTHR47234">
    <property type="match status" value="1"/>
</dbReference>
<dbReference type="AlphaFoldDB" id="A0A258HHP0"/>
<dbReference type="Pfam" id="PF07715">
    <property type="entry name" value="Plug"/>
    <property type="match status" value="1"/>
</dbReference>
<sequence length="1086" mass="117804">MLSTRKYLFGTTILAGVLTLSAPAFAQSTQPAQDEESVQVEEVIVTGSRIRRDPTTAPTPLIQVTRETLLTTGQNTVIDYLATIPALSNSQVPSDTVGSLNAGGLSLPNLRSLGSGRTLTLVDGRRHVGSPQGSLAVDVDTIPRLLIESVEIVTGGASSVYGADAVSGVLNFVLRKDFEGLEIDGRWAQINDGGQDAQRISVLAGKNLFDDRLNLYAFGEYEKLDEVLSGDIDWLAEGWGLVGRDADPSATPYDGVRDAELYRDRRGLQLLRWGQVTLANNYQPSALNNPNNVPLASCNSTANFTTGSCFSVAPGQTYVFSGTTARTANFGDWVALTGTNRTVNVGGDGENPNTIFNVDSTLPQSESARFQVGANFAITPDINLYAEAKYVDETTDLATGYSFGDIYIGDLTPRTNSQQILSTSAYITQTDNAFLPTNLRDAILANRVTIYGPATATAPGAVIGTAAAPFARYSAWLVDRPQHNERQLQRYVLGLNGNAGDISIFKNVDWDIGYTYGRADNHNEENGLDIARFSYAMDAVRNSAGQIVCRVQALTAGGGTVTNRNPNVGGTMTSASPDVAQCVPLNVFGLGNQSQAALDYVHAGLQFDQKNEQHDALASVAAQLWDFWGAGPIGIALGAEYRKESTEGGGRSASLGTTYAQLNGGADFLAAEYDVNEFFGELSVPLFRDTWLGDYAELSGSYRTSDFSNFGKSDVYGVNLVYRPTEELAFKTSLNTSVRAPSLGEAYAPFTQTFLLFTDPCATANIQAVTDTTIRNNRVANCATLAAQFGLTFNFVDPTATNAYRPDYGSSVAGRNGGNPLLKPEESESFTFSTVITPNFAPNLSIVLDYYEIQIDNVIAAVSAGTAANNCVSGPTLNNNACATLTRTGVNDPVTPRDDRFLLVDFIQSSINYAKRNVRGLDFTANYRFDTDEMLGHNWGVFNYALNGSWLIEQKNFNNIDNPADFTALESTLFYPKVRLTSQLNYRPIESLTLGWTMDWQTAQDIVLPRNFIANADSRDPAYLNSGNFTRHDFSASYKVRDDLTVRAAVTNAFDAEQARWLGATLYSNFDPYGRRFSVSLNYRPW</sequence>
<feature type="signal peptide" evidence="5">
    <location>
        <begin position="1"/>
        <end position="26"/>
    </location>
</feature>
<name>A0A258HHP0_9CAUL</name>
<evidence type="ECO:0000256" key="4">
    <source>
        <dbReference type="RuleBase" id="RU003357"/>
    </source>
</evidence>